<keyword evidence="2" id="KW-0732">Signal</keyword>
<dbReference type="EMBL" id="VIGX01000097">
    <property type="protein sequence ID" value="TWS22926.1"/>
    <property type="molecule type" value="Genomic_DNA"/>
</dbReference>
<feature type="region of interest" description="Disordered" evidence="1">
    <location>
        <begin position="113"/>
        <end position="138"/>
    </location>
</feature>
<dbReference type="Proteomes" id="UP000319375">
    <property type="component" value="Unassembled WGS sequence"/>
</dbReference>
<feature type="compositionally biased region" description="Polar residues" evidence="1">
    <location>
        <begin position="53"/>
        <end position="73"/>
    </location>
</feature>
<dbReference type="AlphaFoldDB" id="A0A5C5RIS1"/>
<proteinExistence type="predicted"/>
<dbReference type="OrthoDB" id="6402258at2"/>
<feature type="chain" id="PRO_5023064782" evidence="2">
    <location>
        <begin position="29"/>
        <end position="138"/>
    </location>
</feature>
<evidence type="ECO:0000313" key="4">
    <source>
        <dbReference type="Proteomes" id="UP000319375"/>
    </source>
</evidence>
<comment type="caution">
    <text evidence="3">The sequence shown here is derived from an EMBL/GenBank/DDBJ whole genome shotgun (WGS) entry which is preliminary data.</text>
</comment>
<feature type="region of interest" description="Disordered" evidence="1">
    <location>
        <begin position="29"/>
        <end position="81"/>
    </location>
</feature>
<reference evidence="3 4" key="1">
    <citation type="submission" date="2019-06" db="EMBL/GenBank/DDBJ databases">
        <title>Tsukamurella conjunctivitidis sp. nov., Tsukamurella assacharolytica sp. nov. and Tsukamurella sputae sp. nov. isolated from patients with conjunctivitis, bacteraemia (lymphoma) and respiratory infection (sputum) in Hong Kong.</title>
        <authorList>
            <person name="Teng J.L.L."/>
            <person name="Lee H.H."/>
            <person name="Fong J.Y.H."/>
            <person name="Fok K.M.N."/>
            <person name="Lau S.K.P."/>
            <person name="Woo P.C.Y."/>
        </authorList>
    </citation>
    <scope>NUCLEOTIDE SEQUENCE [LARGE SCALE GENOMIC DNA]</scope>
    <source>
        <strain evidence="3 4">HKU72</strain>
    </source>
</reference>
<evidence type="ECO:0000256" key="1">
    <source>
        <dbReference type="SAM" id="MobiDB-lite"/>
    </source>
</evidence>
<accession>A0A5C5RIS1</accession>
<gene>
    <name evidence="3" type="ORF">FK530_24535</name>
</gene>
<feature type="non-terminal residue" evidence="3">
    <location>
        <position position="138"/>
    </location>
</feature>
<dbReference type="RefSeq" id="WP_146489438.1">
    <property type="nucleotide sequence ID" value="NZ_VIGX01000097.1"/>
</dbReference>
<evidence type="ECO:0000313" key="3">
    <source>
        <dbReference type="EMBL" id="TWS22926.1"/>
    </source>
</evidence>
<sequence>MKHSTTFAALAVPLALALSVSTGLPAGAATATATDQDPQGTATVTTEDLADSSPAQQGWISAPQSRITLNPGNPQYPGEKGSTIPLSTEYFAYGAEQYINPLMSVFRATGEVSDPASQGGGGATIQGFSEDFSDLTTN</sequence>
<feature type="compositionally biased region" description="Low complexity" evidence="1">
    <location>
        <begin position="29"/>
        <end position="43"/>
    </location>
</feature>
<feature type="signal peptide" evidence="2">
    <location>
        <begin position="1"/>
        <end position="28"/>
    </location>
</feature>
<protein>
    <submittedName>
        <fullName evidence="3">Uncharacterized protein</fullName>
    </submittedName>
</protein>
<keyword evidence="4" id="KW-1185">Reference proteome</keyword>
<evidence type="ECO:0000256" key="2">
    <source>
        <dbReference type="SAM" id="SignalP"/>
    </source>
</evidence>
<organism evidence="3 4">
    <name type="scientific">Tsukamurella conjunctivitidis</name>
    <dbReference type="NCBI Taxonomy" id="2592068"/>
    <lineage>
        <taxon>Bacteria</taxon>
        <taxon>Bacillati</taxon>
        <taxon>Actinomycetota</taxon>
        <taxon>Actinomycetes</taxon>
        <taxon>Mycobacteriales</taxon>
        <taxon>Tsukamurellaceae</taxon>
        <taxon>Tsukamurella</taxon>
    </lineage>
</organism>
<name>A0A5C5RIS1_9ACTN</name>